<dbReference type="InterPro" id="IPR001279">
    <property type="entry name" value="Metallo-B-lactamas"/>
</dbReference>
<organism evidence="2 3">
    <name type="scientific">Cladosporium halotolerans</name>
    <dbReference type="NCBI Taxonomy" id="1052096"/>
    <lineage>
        <taxon>Eukaryota</taxon>
        <taxon>Fungi</taxon>
        <taxon>Dikarya</taxon>
        <taxon>Ascomycota</taxon>
        <taxon>Pezizomycotina</taxon>
        <taxon>Dothideomycetes</taxon>
        <taxon>Dothideomycetidae</taxon>
        <taxon>Cladosporiales</taxon>
        <taxon>Cladosporiaceae</taxon>
        <taxon>Cladosporium</taxon>
    </lineage>
</organism>
<dbReference type="PANTHER" id="PTHR43084">
    <property type="entry name" value="PERSULFIDE DIOXYGENASE ETHE1"/>
    <property type="match status" value="1"/>
</dbReference>
<dbReference type="RefSeq" id="XP_069225109.1">
    <property type="nucleotide sequence ID" value="XM_069377909.1"/>
</dbReference>
<dbReference type="InterPro" id="IPR036866">
    <property type="entry name" value="RibonucZ/Hydroxyglut_hydro"/>
</dbReference>
<protein>
    <recommendedName>
        <fullName evidence="1">Metallo-beta-lactamase domain-containing protein</fullName>
    </recommendedName>
</protein>
<dbReference type="GO" id="GO:0070813">
    <property type="term" value="P:hydrogen sulfide metabolic process"/>
    <property type="evidence" value="ECO:0007669"/>
    <property type="project" value="TreeGrafter"/>
</dbReference>
<comment type="caution">
    <text evidence="2">The sequence shown here is derived from an EMBL/GenBank/DDBJ whole genome shotgun (WGS) entry which is preliminary data.</text>
</comment>
<keyword evidence="3" id="KW-1185">Reference proteome</keyword>
<reference evidence="2 3" key="1">
    <citation type="journal article" date="2020" name="Microbiol. Resour. Announc.">
        <title>Draft Genome Sequence of a Cladosporium Species Isolated from the Mesophotic Ascidian Didemnum maculosum.</title>
        <authorList>
            <person name="Gioti A."/>
            <person name="Siaperas R."/>
            <person name="Nikolaivits E."/>
            <person name="Le Goff G."/>
            <person name="Ouazzani J."/>
            <person name="Kotoulas G."/>
            <person name="Topakas E."/>
        </authorList>
    </citation>
    <scope>NUCLEOTIDE SEQUENCE [LARGE SCALE GENOMIC DNA]</scope>
    <source>
        <strain evidence="2 3">TM138-S3</strain>
    </source>
</reference>
<feature type="domain" description="Metallo-beta-lactamase" evidence="1">
    <location>
        <begin position="11"/>
        <end position="169"/>
    </location>
</feature>
<gene>
    <name evidence="2" type="ORF">WHR41_09305</name>
</gene>
<sequence>MTGKISTESADALMQVVNDSGYKVDLILETYAHADHITAASYLQHRLSREHGRRARICIGSRITQVQKMFGECHNIPAQNYEGSFDQLWEDDETFKIGDITAKAIHLQGHTPDNLSYKIGGNVFVGDSVFNIDLGSARADFPGGSAEAIFDSGRRLFALPDDTKIWIGHDYPPEARDEPVPFMTVKQQKKTNKHLRDGTAKQQFIEMRRTRDSTLTSPKLLYQLLQMNIRAGRLPEPTAAGERMLQMPLKTEVAW</sequence>
<dbReference type="EMBL" id="JAAQHG020000082">
    <property type="protein sequence ID" value="KAL1582002.1"/>
    <property type="molecule type" value="Genomic_DNA"/>
</dbReference>
<dbReference type="SUPFAM" id="SSF56281">
    <property type="entry name" value="Metallo-hydrolase/oxidoreductase"/>
    <property type="match status" value="1"/>
</dbReference>
<evidence type="ECO:0000259" key="1">
    <source>
        <dbReference type="SMART" id="SM00849"/>
    </source>
</evidence>
<dbReference type="PANTHER" id="PTHR43084:SF1">
    <property type="entry name" value="PERSULFIDE DIOXYGENASE ETHE1, MITOCHONDRIAL"/>
    <property type="match status" value="1"/>
</dbReference>
<dbReference type="GeneID" id="96010747"/>
<name>A0AB34KDF1_9PEZI</name>
<dbReference type="GO" id="GO:0050313">
    <property type="term" value="F:sulfur dioxygenase activity"/>
    <property type="evidence" value="ECO:0007669"/>
    <property type="project" value="TreeGrafter"/>
</dbReference>
<dbReference type="Proteomes" id="UP000803884">
    <property type="component" value="Unassembled WGS sequence"/>
</dbReference>
<dbReference type="SMART" id="SM00849">
    <property type="entry name" value="Lactamase_B"/>
    <property type="match status" value="1"/>
</dbReference>
<dbReference type="AlphaFoldDB" id="A0AB34KDF1"/>
<dbReference type="Gene3D" id="3.60.15.10">
    <property type="entry name" value="Ribonuclease Z/Hydroxyacylglutathione hydrolase-like"/>
    <property type="match status" value="1"/>
</dbReference>
<proteinExistence type="predicted"/>
<dbReference type="InterPro" id="IPR051682">
    <property type="entry name" value="Mito_Persulfide_Diox"/>
</dbReference>
<dbReference type="Pfam" id="PF00753">
    <property type="entry name" value="Lactamase_B"/>
    <property type="match status" value="1"/>
</dbReference>
<evidence type="ECO:0000313" key="3">
    <source>
        <dbReference type="Proteomes" id="UP000803884"/>
    </source>
</evidence>
<dbReference type="GO" id="GO:0006749">
    <property type="term" value="P:glutathione metabolic process"/>
    <property type="evidence" value="ECO:0007669"/>
    <property type="project" value="TreeGrafter"/>
</dbReference>
<accession>A0AB34KDF1</accession>
<evidence type="ECO:0000313" key="2">
    <source>
        <dbReference type="EMBL" id="KAL1582002.1"/>
    </source>
</evidence>